<dbReference type="Gene3D" id="3.40.50.1000">
    <property type="entry name" value="HAD superfamily/HAD-like"/>
    <property type="match status" value="1"/>
</dbReference>
<dbReference type="AlphaFoldDB" id="A0A371PJB7"/>
<sequence length="59" mass="6988">MTKILQLLCKNYHLGIVTNGTASWQYNKIDVLGYKYYFSKIEHFHLGRGWRREATSSHL</sequence>
<comment type="caution">
    <text evidence="1">The sequence shown here is derived from an EMBL/GenBank/DDBJ whole genome shotgun (WGS) entry which is preliminary data.</text>
</comment>
<reference evidence="1 2" key="1">
    <citation type="submission" date="2018-08" db="EMBL/GenBank/DDBJ databases">
        <title>Paenibacillus sp. M4BSY-1, whole genome shotgun sequence.</title>
        <authorList>
            <person name="Tuo L."/>
        </authorList>
    </citation>
    <scope>NUCLEOTIDE SEQUENCE [LARGE SCALE GENOMIC DNA]</scope>
    <source>
        <strain evidence="1 2">M4BSY-1</strain>
    </source>
</reference>
<dbReference type="OrthoDB" id="9809962at2"/>
<dbReference type="Proteomes" id="UP000261905">
    <property type="component" value="Unassembled WGS sequence"/>
</dbReference>
<gene>
    <name evidence="1" type="ORF">DX130_02825</name>
</gene>
<name>A0A371PJB7_9BACL</name>
<organism evidence="1 2">
    <name type="scientific">Paenibacillus paeoniae</name>
    <dbReference type="NCBI Taxonomy" id="2292705"/>
    <lineage>
        <taxon>Bacteria</taxon>
        <taxon>Bacillati</taxon>
        <taxon>Bacillota</taxon>
        <taxon>Bacilli</taxon>
        <taxon>Bacillales</taxon>
        <taxon>Paenibacillaceae</taxon>
        <taxon>Paenibacillus</taxon>
    </lineage>
</organism>
<evidence type="ECO:0000313" key="2">
    <source>
        <dbReference type="Proteomes" id="UP000261905"/>
    </source>
</evidence>
<protein>
    <recommendedName>
        <fullName evidence="3">HAD family hydrolase</fullName>
    </recommendedName>
</protein>
<evidence type="ECO:0000313" key="1">
    <source>
        <dbReference type="EMBL" id="REK76015.1"/>
    </source>
</evidence>
<keyword evidence="2" id="KW-1185">Reference proteome</keyword>
<dbReference type="EMBL" id="QUBQ01000001">
    <property type="protein sequence ID" value="REK76015.1"/>
    <property type="molecule type" value="Genomic_DNA"/>
</dbReference>
<proteinExistence type="predicted"/>
<dbReference type="InterPro" id="IPR023214">
    <property type="entry name" value="HAD_sf"/>
</dbReference>
<accession>A0A371PJB7</accession>
<evidence type="ECO:0008006" key="3">
    <source>
        <dbReference type="Google" id="ProtNLM"/>
    </source>
</evidence>